<sequence length="116" mass="13043">MLKMFWPSKKPSEVSEFINEKINSKKVVIFSKSYCPYCHKVFNIFAQYLGKDLPENEYEVVELTTLPNADAIQDELQKMTGARTVPRVFINGKCIGGADDTVSALKSGLLYTLLTS</sequence>
<evidence type="ECO:0000256" key="2">
    <source>
        <dbReference type="ARBA" id="ARBA00022448"/>
    </source>
</evidence>
<evidence type="ECO:0000256" key="4">
    <source>
        <dbReference type="ARBA" id="ARBA00023157"/>
    </source>
</evidence>
<dbReference type="Pfam" id="PF00462">
    <property type="entry name" value="Glutaredoxin"/>
    <property type="match status" value="1"/>
</dbReference>
<dbReference type="PANTHER" id="PTHR45694">
    <property type="entry name" value="GLUTAREDOXIN 2"/>
    <property type="match status" value="1"/>
</dbReference>
<name>A0A5K3ES62_MESCO</name>
<dbReference type="PROSITE" id="PS00195">
    <property type="entry name" value="GLUTAREDOXIN_1"/>
    <property type="match status" value="1"/>
</dbReference>
<dbReference type="InterPro" id="IPR002109">
    <property type="entry name" value="Glutaredoxin"/>
</dbReference>
<dbReference type="InterPro" id="IPR014025">
    <property type="entry name" value="Glutaredoxin_subgr"/>
</dbReference>
<keyword evidence="3" id="KW-0249">Electron transport</keyword>
<dbReference type="AlphaFoldDB" id="A0A5K3ES62"/>
<evidence type="ECO:0000256" key="5">
    <source>
        <dbReference type="ARBA" id="ARBA00023284"/>
    </source>
</evidence>
<comment type="function">
    <text evidence="1">Has a glutathione-disulfide oxidoreductase activity in the presence of NADPH and glutathione reductase. Reduces low molecular weight disulfides and proteins.</text>
</comment>
<dbReference type="InterPro" id="IPR017937">
    <property type="entry name" value="Thioredoxin_CS"/>
</dbReference>
<evidence type="ECO:0000256" key="3">
    <source>
        <dbReference type="ARBA" id="ARBA00022982"/>
    </source>
</evidence>
<dbReference type="PRINTS" id="PR00160">
    <property type="entry name" value="GLUTAREDOXIN"/>
</dbReference>
<dbReference type="GO" id="GO:0015038">
    <property type="term" value="F:glutathione disulfide oxidoreductase activity"/>
    <property type="evidence" value="ECO:0007669"/>
    <property type="project" value="TreeGrafter"/>
</dbReference>
<evidence type="ECO:0000256" key="1">
    <source>
        <dbReference type="ARBA" id="ARBA00002549"/>
    </source>
</evidence>
<keyword evidence="5" id="KW-0676">Redox-active center</keyword>
<dbReference type="SUPFAM" id="SSF52833">
    <property type="entry name" value="Thioredoxin-like"/>
    <property type="match status" value="1"/>
</dbReference>
<dbReference type="PANTHER" id="PTHR45694:SF5">
    <property type="entry name" value="GLUTAREDOXIN 2"/>
    <property type="match status" value="1"/>
</dbReference>
<dbReference type="Gene3D" id="3.40.30.10">
    <property type="entry name" value="Glutaredoxin"/>
    <property type="match status" value="1"/>
</dbReference>
<dbReference type="PROSITE" id="PS00194">
    <property type="entry name" value="THIOREDOXIN_1"/>
    <property type="match status" value="1"/>
</dbReference>
<evidence type="ECO:0000313" key="7">
    <source>
        <dbReference type="WBParaSite" id="MCU_002683-RA"/>
    </source>
</evidence>
<protein>
    <submittedName>
        <fullName evidence="7">Glutaredoxin domain-containing protein</fullName>
    </submittedName>
</protein>
<accession>A0A5K3ES62</accession>
<dbReference type="InterPro" id="IPR011767">
    <property type="entry name" value="GLR_AS"/>
</dbReference>
<feature type="domain" description="Glutaredoxin" evidence="6">
    <location>
        <begin position="27"/>
        <end position="95"/>
    </location>
</feature>
<dbReference type="NCBIfam" id="TIGR02180">
    <property type="entry name" value="GRX_euk"/>
    <property type="match status" value="1"/>
</dbReference>
<dbReference type="PROSITE" id="PS51354">
    <property type="entry name" value="GLUTAREDOXIN_2"/>
    <property type="match status" value="1"/>
</dbReference>
<organism evidence="7">
    <name type="scientific">Mesocestoides corti</name>
    <name type="common">Flatworm</name>
    <dbReference type="NCBI Taxonomy" id="53468"/>
    <lineage>
        <taxon>Eukaryota</taxon>
        <taxon>Metazoa</taxon>
        <taxon>Spiralia</taxon>
        <taxon>Lophotrochozoa</taxon>
        <taxon>Platyhelminthes</taxon>
        <taxon>Cestoda</taxon>
        <taxon>Eucestoda</taxon>
        <taxon>Cyclophyllidea</taxon>
        <taxon>Mesocestoididae</taxon>
        <taxon>Mesocestoides</taxon>
    </lineage>
</organism>
<keyword evidence="2" id="KW-0813">Transport</keyword>
<evidence type="ECO:0000259" key="6">
    <source>
        <dbReference type="Pfam" id="PF00462"/>
    </source>
</evidence>
<reference evidence="7" key="1">
    <citation type="submission" date="2019-11" db="UniProtKB">
        <authorList>
            <consortium name="WormBaseParasite"/>
        </authorList>
    </citation>
    <scope>IDENTIFICATION</scope>
</reference>
<dbReference type="SMR" id="A0A5K3ES62"/>
<dbReference type="CDD" id="cd03419">
    <property type="entry name" value="GRX_GRXh_1_2_like"/>
    <property type="match status" value="1"/>
</dbReference>
<dbReference type="GO" id="GO:0005737">
    <property type="term" value="C:cytoplasm"/>
    <property type="evidence" value="ECO:0007669"/>
    <property type="project" value="TreeGrafter"/>
</dbReference>
<dbReference type="GO" id="GO:0034599">
    <property type="term" value="P:cellular response to oxidative stress"/>
    <property type="evidence" value="ECO:0007669"/>
    <property type="project" value="TreeGrafter"/>
</dbReference>
<dbReference type="WBParaSite" id="MCU_002683-RA">
    <property type="protein sequence ID" value="MCU_002683-RA"/>
    <property type="gene ID" value="MCU_002683"/>
</dbReference>
<dbReference type="InterPro" id="IPR036249">
    <property type="entry name" value="Thioredoxin-like_sf"/>
</dbReference>
<keyword evidence="4" id="KW-1015">Disulfide bond</keyword>
<dbReference type="InterPro" id="IPR011899">
    <property type="entry name" value="Glutaredoxin_euk/vir"/>
</dbReference>
<proteinExistence type="predicted"/>